<comment type="similarity">
    <text evidence="1">Belongs to the LRRFIP family.</text>
</comment>
<gene>
    <name evidence="6" type="primary">Lrrfip1</name>
</gene>
<dbReference type="RefSeq" id="XP_012922394.1">
    <property type="nucleotide sequence ID" value="XM_013066940.2"/>
</dbReference>
<feature type="compositionally biased region" description="Low complexity" evidence="4">
    <location>
        <begin position="70"/>
        <end position="95"/>
    </location>
</feature>
<evidence type="ECO:0000256" key="1">
    <source>
        <dbReference type="ARBA" id="ARBA00008275"/>
    </source>
</evidence>
<evidence type="ECO:0000256" key="4">
    <source>
        <dbReference type="SAM" id="MobiDB-lite"/>
    </source>
</evidence>
<reference evidence="6" key="1">
    <citation type="submission" date="2025-08" db="UniProtKB">
        <authorList>
            <consortium name="RefSeq"/>
        </authorList>
    </citation>
    <scope>IDENTIFICATION</scope>
</reference>
<dbReference type="GeneID" id="101700543"/>
<proteinExistence type="inferred from homology"/>
<sequence>MASPAGARSTEVDCLSPEAQRLAEARLAAKRAARAEAREIRMKELERQQKEVEERPEKDFTEKGSRSMPGLSAATLASLGGSSSRRGSGDTSISIDTEASLREIKDSLTEVEEKYKKAMVSNAQLDNEKTNFLYQVDTLKDMLLELEEELAEARRQYEEKTKDFEREKHAHRALQFQFAEVKEALRQRDEMLEEIRQLQQKQASYIGEISDLQETIEWKDKKIGALERQKEFFDSIRSERDDLREEIVKLKEEFKKHGITLNSEVATNGETSGTLNNVGHPGPTKLTKEEVNALQPSGDGTLDIRLKKLIDERECLLEQIKKLKGQLEGKPKNSKLDHSRAAEDVLENGTGVHVLDLQRDANRQISDLKFKLAKSEQEITALEQNVIRLESQVSRYKSAAENAEKIEDELKAEKRKLQRELRSALDKTEELEVSNGHLVKRLEKMKANRSALLTQQ</sequence>
<organism evidence="5 6">
    <name type="scientific">Heterocephalus glaber</name>
    <name type="common">Naked mole rat</name>
    <dbReference type="NCBI Taxonomy" id="10181"/>
    <lineage>
        <taxon>Eukaryota</taxon>
        <taxon>Metazoa</taxon>
        <taxon>Chordata</taxon>
        <taxon>Craniata</taxon>
        <taxon>Vertebrata</taxon>
        <taxon>Euteleostomi</taxon>
        <taxon>Mammalia</taxon>
        <taxon>Eutheria</taxon>
        <taxon>Euarchontoglires</taxon>
        <taxon>Glires</taxon>
        <taxon>Rodentia</taxon>
        <taxon>Hystricomorpha</taxon>
        <taxon>Bathyergidae</taxon>
        <taxon>Heterocephalus</taxon>
    </lineage>
</organism>
<dbReference type="PANTHER" id="PTHR19212">
    <property type="entry name" value="LEUCINE RICH REPEAT IN FLII INTERACTING PROTEIN"/>
    <property type="match status" value="1"/>
</dbReference>
<keyword evidence="5" id="KW-1185">Reference proteome</keyword>
<dbReference type="InterPro" id="IPR019139">
    <property type="entry name" value="LRRFIP1/2"/>
</dbReference>
<evidence type="ECO:0000256" key="2">
    <source>
        <dbReference type="ARBA" id="ARBA00023054"/>
    </source>
</evidence>
<feature type="coiled-coil region" evidence="3">
    <location>
        <begin position="358"/>
        <end position="434"/>
    </location>
</feature>
<evidence type="ECO:0000313" key="6">
    <source>
        <dbReference type="RefSeq" id="XP_012922394.1"/>
    </source>
</evidence>
<name>A0AAX6QNV3_HETGA</name>
<feature type="coiled-coil region" evidence="3">
    <location>
        <begin position="101"/>
        <end position="260"/>
    </location>
</feature>
<evidence type="ECO:0000256" key="3">
    <source>
        <dbReference type="SAM" id="Coils"/>
    </source>
</evidence>
<dbReference type="GO" id="GO:0000978">
    <property type="term" value="F:RNA polymerase II cis-regulatory region sequence-specific DNA binding"/>
    <property type="evidence" value="ECO:0007669"/>
    <property type="project" value="TreeGrafter"/>
</dbReference>
<dbReference type="PANTHER" id="PTHR19212:SF5">
    <property type="entry name" value="LEUCINE-RICH REPEAT FLIGHTLESS-INTERACTING PROTEIN 1"/>
    <property type="match status" value="1"/>
</dbReference>
<feature type="compositionally biased region" description="Basic and acidic residues" evidence="4">
    <location>
        <begin position="41"/>
        <end position="65"/>
    </location>
</feature>
<evidence type="ECO:0000313" key="5">
    <source>
        <dbReference type="Proteomes" id="UP000694906"/>
    </source>
</evidence>
<accession>A0AAX6QNV3</accession>
<dbReference type="CTD" id="9208"/>
<dbReference type="Gene3D" id="1.20.5.4090">
    <property type="match status" value="1"/>
</dbReference>
<dbReference type="GO" id="GO:0000981">
    <property type="term" value="F:DNA-binding transcription factor activity, RNA polymerase II-specific"/>
    <property type="evidence" value="ECO:0007669"/>
    <property type="project" value="TreeGrafter"/>
</dbReference>
<dbReference type="AlphaFoldDB" id="A0AAX6QNV3"/>
<protein>
    <submittedName>
        <fullName evidence="6">Leucine-rich repeat flightless-interacting protein 1 isoform X35</fullName>
    </submittedName>
</protein>
<keyword evidence="2 3" id="KW-0175">Coiled coil</keyword>
<feature type="region of interest" description="Disordered" evidence="4">
    <location>
        <begin position="41"/>
        <end position="99"/>
    </location>
</feature>
<dbReference type="Proteomes" id="UP000694906">
    <property type="component" value="Unplaced"/>
</dbReference>
<dbReference type="Pfam" id="PF09738">
    <property type="entry name" value="LRRFIP"/>
    <property type="match status" value="2"/>
</dbReference>